<evidence type="ECO:0000256" key="1">
    <source>
        <dbReference type="SAM" id="MobiDB-lite"/>
    </source>
</evidence>
<organism evidence="2">
    <name type="scientific">uncultured Nocardioidaceae bacterium</name>
    <dbReference type="NCBI Taxonomy" id="253824"/>
    <lineage>
        <taxon>Bacteria</taxon>
        <taxon>Bacillati</taxon>
        <taxon>Actinomycetota</taxon>
        <taxon>Actinomycetes</taxon>
        <taxon>Propionibacteriales</taxon>
        <taxon>Nocardioidaceae</taxon>
        <taxon>environmental samples</taxon>
    </lineage>
</organism>
<protein>
    <submittedName>
        <fullName evidence="2">Uncharacterized protein</fullName>
    </submittedName>
</protein>
<reference evidence="2" key="1">
    <citation type="submission" date="2020-02" db="EMBL/GenBank/DDBJ databases">
        <authorList>
            <person name="Meier V. D."/>
        </authorList>
    </citation>
    <scope>NUCLEOTIDE SEQUENCE</scope>
    <source>
        <strain evidence="2">AVDCRST_MAG36</strain>
    </source>
</reference>
<dbReference type="AlphaFoldDB" id="A0A6J4LA86"/>
<sequence>MSTVRVDPPLAADETATVRGGQGHARHHGRADLLRESIDGTVGA</sequence>
<name>A0A6J4LA86_9ACTN</name>
<dbReference type="EMBL" id="CADCUH010000044">
    <property type="protein sequence ID" value="CAA9328079.1"/>
    <property type="molecule type" value="Genomic_DNA"/>
</dbReference>
<accession>A0A6J4LA86</accession>
<feature type="region of interest" description="Disordered" evidence="1">
    <location>
        <begin position="1"/>
        <end position="44"/>
    </location>
</feature>
<evidence type="ECO:0000313" key="2">
    <source>
        <dbReference type="EMBL" id="CAA9328079.1"/>
    </source>
</evidence>
<gene>
    <name evidence="2" type="ORF">AVDCRST_MAG36-784</name>
</gene>
<proteinExistence type="predicted"/>